<dbReference type="Gene3D" id="2.60.40.10">
    <property type="entry name" value="Immunoglobulins"/>
    <property type="match status" value="2"/>
</dbReference>
<dbReference type="OrthoDB" id="125363at2759"/>
<dbReference type="GO" id="GO:0017154">
    <property type="term" value="F:semaphorin receptor activity"/>
    <property type="evidence" value="ECO:0007669"/>
    <property type="project" value="InterPro"/>
</dbReference>
<dbReference type="InterPro" id="IPR013783">
    <property type="entry name" value="Ig-like_fold"/>
</dbReference>
<evidence type="ECO:0000256" key="1">
    <source>
        <dbReference type="ARBA" id="ARBA00004370"/>
    </source>
</evidence>
<dbReference type="OMA" id="TECVHIN"/>
<dbReference type="RefSeq" id="XP_030839432.1">
    <property type="nucleotide sequence ID" value="XM_030983572.1"/>
</dbReference>
<dbReference type="Pfam" id="PF01437">
    <property type="entry name" value="PSI"/>
    <property type="match status" value="1"/>
</dbReference>
<dbReference type="InterPro" id="IPR016201">
    <property type="entry name" value="PSI"/>
</dbReference>
<evidence type="ECO:0000256" key="2">
    <source>
        <dbReference type="ARBA" id="ARBA00023136"/>
    </source>
</evidence>
<protein>
    <recommendedName>
        <fullName evidence="4">PSI domain-containing protein</fullName>
    </recommendedName>
</protein>
<dbReference type="Proteomes" id="UP000007110">
    <property type="component" value="Unassembled WGS sequence"/>
</dbReference>
<dbReference type="PANTHER" id="PTHR22625">
    <property type="entry name" value="PLEXIN"/>
    <property type="match status" value="1"/>
</dbReference>
<evidence type="ECO:0000313" key="6">
    <source>
        <dbReference type="Proteomes" id="UP000007110"/>
    </source>
</evidence>
<name>A0A7M7NP96_STRPU</name>
<accession>A0A7M7NP96</accession>
<reference evidence="6" key="1">
    <citation type="submission" date="2015-02" db="EMBL/GenBank/DDBJ databases">
        <title>Genome sequencing for Strongylocentrotus purpuratus.</title>
        <authorList>
            <person name="Murali S."/>
            <person name="Liu Y."/>
            <person name="Vee V."/>
            <person name="English A."/>
            <person name="Wang M."/>
            <person name="Skinner E."/>
            <person name="Han Y."/>
            <person name="Muzny D.M."/>
            <person name="Worley K.C."/>
            <person name="Gibbs R.A."/>
        </authorList>
    </citation>
    <scope>NUCLEOTIDE SEQUENCE</scope>
</reference>
<evidence type="ECO:0000256" key="3">
    <source>
        <dbReference type="ARBA" id="ARBA00023180"/>
    </source>
</evidence>
<comment type="subcellular location">
    <subcellularLocation>
        <location evidence="1">Membrane</location>
    </subcellularLocation>
</comment>
<dbReference type="FunFam" id="2.60.40.10:FF:002298">
    <property type="entry name" value="Uncharacterized protein"/>
    <property type="match status" value="1"/>
</dbReference>
<evidence type="ECO:0000259" key="4">
    <source>
        <dbReference type="SMART" id="SM00423"/>
    </source>
</evidence>
<dbReference type="InterPro" id="IPR041019">
    <property type="entry name" value="TIG1_plexin"/>
</dbReference>
<sequence length="258" mass="28242">MMNQVLTLGLVNCGQYQSCGECIGEEGGNDGDPYCGWCTLDARCTRYEACPFPDESTRWLSYNALQCVSISDVHPDHRLPYQETEQDITITVQQLPALKASHQYQCAFDSYQVNADIVTANTVMCVSPPARELPTIPGEADHVTLTLSIVSTETGVSFVSTDFISFDCTLLKSCSSCVTSPWSCDWCVYDNMCTHDSSSCQPGETVVIGENNDVGFGNKGQSYCPQLLATSERFFIPVNIPSGYSLLANNLPTEQTKV</sequence>
<keyword evidence="6" id="KW-1185">Reference proteome</keyword>
<dbReference type="InParanoid" id="A0A7M7NP96"/>
<dbReference type="PANTHER" id="PTHR22625:SF44">
    <property type="entry name" value="PLEXIN-B"/>
    <property type="match status" value="1"/>
</dbReference>
<dbReference type="Pfam" id="PF24479">
    <property type="entry name" value="PSI_PlexinA-B"/>
    <property type="match status" value="1"/>
</dbReference>
<dbReference type="InterPro" id="IPR002165">
    <property type="entry name" value="Plexin_repeat"/>
</dbReference>
<dbReference type="KEGG" id="spu:105439871"/>
<dbReference type="Pfam" id="PF17960">
    <property type="entry name" value="TIG_plexin"/>
    <property type="match status" value="1"/>
</dbReference>
<dbReference type="SUPFAM" id="SSF103575">
    <property type="entry name" value="Plexin repeat"/>
    <property type="match status" value="1"/>
</dbReference>
<dbReference type="SMART" id="SM00423">
    <property type="entry name" value="PSI"/>
    <property type="match status" value="2"/>
</dbReference>
<dbReference type="GO" id="GO:0016020">
    <property type="term" value="C:membrane"/>
    <property type="evidence" value="ECO:0007669"/>
    <property type="project" value="UniProtKB-SubCell"/>
</dbReference>
<feature type="domain" description="PSI" evidence="4">
    <location>
        <begin position="12"/>
        <end position="68"/>
    </location>
</feature>
<evidence type="ECO:0000313" key="5">
    <source>
        <dbReference type="EnsemblMetazoa" id="XP_030839432"/>
    </source>
</evidence>
<feature type="domain" description="PSI" evidence="4">
    <location>
        <begin position="167"/>
        <end position="225"/>
    </location>
</feature>
<dbReference type="InterPro" id="IPR031148">
    <property type="entry name" value="Plexin"/>
</dbReference>
<reference evidence="5" key="2">
    <citation type="submission" date="2021-01" db="UniProtKB">
        <authorList>
            <consortium name="EnsemblMetazoa"/>
        </authorList>
    </citation>
    <scope>IDENTIFICATION</scope>
</reference>
<keyword evidence="3" id="KW-0325">Glycoprotein</keyword>
<dbReference type="EnsemblMetazoa" id="XM_030983572">
    <property type="protein sequence ID" value="XP_030839432"/>
    <property type="gene ID" value="LOC105439871"/>
</dbReference>
<organism evidence="5 6">
    <name type="scientific">Strongylocentrotus purpuratus</name>
    <name type="common">Purple sea urchin</name>
    <dbReference type="NCBI Taxonomy" id="7668"/>
    <lineage>
        <taxon>Eukaryota</taxon>
        <taxon>Metazoa</taxon>
        <taxon>Echinodermata</taxon>
        <taxon>Eleutherozoa</taxon>
        <taxon>Echinozoa</taxon>
        <taxon>Echinoidea</taxon>
        <taxon>Euechinoidea</taxon>
        <taxon>Echinacea</taxon>
        <taxon>Camarodonta</taxon>
        <taxon>Echinidea</taxon>
        <taxon>Strongylocentrotidae</taxon>
        <taxon>Strongylocentrotus</taxon>
    </lineage>
</organism>
<dbReference type="AlphaFoldDB" id="A0A7M7NP96"/>
<proteinExistence type="predicted"/>
<dbReference type="GeneID" id="105439871"/>
<keyword evidence="2" id="KW-0472">Membrane</keyword>